<dbReference type="Proteomes" id="UP001054837">
    <property type="component" value="Unassembled WGS sequence"/>
</dbReference>
<keyword evidence="2" id="KW-1185">Reference proteome</keyword>
<reference evidence="1 2" key="1">
    <citation type="submission" date="2021-06" db="EMBL/GenBank/DDBJ databases">
        <title>Caerostris darwini draft genome.</title>
        <authorList>
            <person name="Kono N."/>
            <person name="Arakawa K."/>
        </authorList>
    </citation>
    <scope>NUCLEOTIDE SEQUENCE [LARGE SCALE GENOMIC DNA]</scope>
</reference>
<evidence type="ECO:0000313" key="1">
    <source>
        <dbReference type="EMBL" id="GIY58574.1"/>
    </source>
</evidence>
<name>A0AAV4ULI4_9ARAC</name>
<sequence length="146" mass="16680">MGAFAKNSHLLNIQIMFENRAEIAQFMLLIAEMSSVSSRDSVMNSLCEYRLLLTSPSSFPLSPDRVRKHLSAPLQAPVERTLVYRLQRTGSVGRWAVLERARRSCCIWKKRAENVLSSNFLKESVSSIFCSGFRNCSNKEHFSFEK</sequence>
<dbReference type="EMBL" id="BPLQ01011519">
    <property type="protein sequence ID" value="GIY58574.1"/>
    <property type="molecule type" value="Genomic_DNA"/>
</dbReference>
<proteinExistence type="predicted"/>
<protein>
    <submittedName>
        <fullName evidence="1">Uncharacterized protein</fullName>
    </submittedName>
</protein>
<organism evidence="1 2">
    <name type="scientific">Caerostris darwini</name>
    <dbReference type="NCBI Taxonomy" id="1538125"/>
    <lineage>
        <taxon>Eukaryota</taxon>
        <taxon>Metazoa</taxon>
        <taxon>Ecdysozoa</taxon>
        <taxon>Arthropoda</taxon>
        <taxon>Chelicerata</taxon>
        <taxon>Arachnida</taxon>
        <taxon>Araneae</taxon>
        <taxon>Araneomorphae</taxon>
        <taxon>Entelegynae</taxon>
        <taxon>Araneoidea</taxon>
        <taxon>Araneidae</taxon>
        <taxon>Caerostris</taxon>
    </lineage>
</organism>
<accession>A0AAV4ULI4</accession>
<gene>
    <name evidence="1" type="ORF">CDAR_607941</name>
</gene>
<evidence type="ECO:0000313" key="2">
    <source>
        <dbReference type="Proteomes" id="UP001054837"/>
    </source>
</evidence>
<dbReference type="AlphaFoldDB" id="A0AAV4ULI4"/>
<comment type="caution">
    <text evidence="1">The sequence shown here is derived from an EMBL/GenBank/DDBJ whole genome shotgun (WGS) entry which is preliminary data.</text>
</comment>